<organism evidence="2 3">
    <name type="scientific">Acrobeloides nanus</name>
    <dbReference type="NCBI Taxonomy" id="290746"/>
    <lineage>
        <taxon>Eukaryota</taxon>
        <taxon>Metazoa</taxon>
        <taxon>Ecdysozoa</taxon>
        <taxon>Nematoda</taxon>
        <taxon>Chromadorea</taxon>
        <taxon>Rhabditida</taxon>
        <taxon>Tylenchina</taxon>
        <taxon>Cephalobomorpha</taxon>
        <taxon>Cephaloboidea</taxon>
        <taxon>Cephalobidae</taxon>
        <taxon>Acrobeloides</taxon>
    </lineage>
</organism>
<reference evidence="3" key="1">
    <citation type="submission" date="2022-11" db="UniProtKB">
        <authorList>
            <consortium name="WormBaseParasite"/>
        </authorList>
    </citation>
    <scope>IDENTIFICATION</scope>
</reference>
<keyword evidence="2" id="KW-1185">Reference proteome</keyword>
<evidence type="ECO:0000313" key="3">
    <source>
        <dbReference type="WBParaSite" id="ACRNAN_scaffold13938.g24547.t2"/>
    </source>
</evidence>
<accession>A0A914CTS7</accession>
<feature type="region of interest" description="Disordered" evidence="1">
    <location>
        <begin position="62"/>
        <end position="86"/>
    </location>
</feature>
<evidence type="ECO:0000256" key="1">
    <source>
        <dbReference type="SAM" id="MobiDB-lite"/>
    </source>
</evidence>
<evidence type="ECO:0000313" key="2">
    <source>
        <dbReference type="Proteomes" id="UP000887540"/>
    </source>
</evidence>
<protein>
    <submittedName>
        <fullName evidence="3">Uncharacterized protein</fullName>
    </submittedName>
</protein>
<sequence length="86" mass="10267">MLPERHNFTEAHIPNEHVRVEKHVKDAIQSEVERVSKIEYIRHNLPFVSRYEVATRVMNEHPTSLESEEMTEANNEELIWEENPFV</sequence>
<proteinExistence type="predicted"/>
<dbReference type="WBParaSite" id="ACRNAN_scaffold13938.g24547.t2">
    <property type="protein sequence ID" value="ACRNAN_scaffold13938.g24547.t2"/>
    <property type="gene ID" value="ACRNAN_scaffold13938.g24547"/>
</dbReference>
<dbReference type="Proteomes" id="UP000887540">
    <property type="component" value="Unplaced"/>
</dbReference>
<feature type="compositionally biased region" description="Acidic residues" evidence="1">
    <location>
        <begin position="66"/>
        <end position="80"/>
    </location>
</feature>
<name>A0A914CTS7_9BILA</name>
<dbReference type="AlphaFoldDB" id="A0A914CTS7"/>